<proteinExistence type="predicted"/>
<evidence type="ECO:0000313" key="1">
    <source>
        <dbReference type="EMBL" id="MPM95738.1"/>
    </source>
</evidence>
<organism evidence="1">
    <name type="scientific">bioreactor metagenome</name>
    <dbReference type="NCBI Taxonomy" id="1076179"/>
    <lineage>
        <taxon>unclassified sequences</taxon>
        <taxon>metagenomes</taxon>
        <taxon>ecological metagenomes</taxon>
    </lineage>
</organism>
<reference evidence="1" key="1">
    <citation type="submission" date="2019-08" db="EMBL/GenBank/DDBJ databases">
        <authorList>
            <person name="Kucharzyk K."/>
            <person name="Murdoch R.W."/>
            <person name="Higgins S."/>
            <person name="Loffler F."/>
        </authorList>
    </citation>
    <scope>NUCLEOTIDE SEQUENCE</scope>
</reference>
<name>A0A645E2Y1_9ZZZZ</name>
<dbReference type="AlphaFoldDB" id="A0A645E2Y1"/>
<protein>
    <submittedName>
        <fullName evidence="1">Uncharacterized protein</fullName>
    </submittedName>
</protein>
<accession>A0A645E2Y1</accession>
<sequence length="166" mass="18373">MIAPAVIENHIHHHFHSFVVCIADELGVLIVGTEPRVNLVVIGSGVTVVRSAFHIVFQHRIEPDSGDAQIRQIIQSVGNTFQVASVTGVGVVAVHLIRHPHGDMVVVGIAVGKPVGHNQVQHVRRIETFHLPSFGIAWFQFVVVRYFLLSVRKNNIKLLRSALRNI</sequence>
<dbReference type="EMBL" id="VSSQ01042194">
    <property type="protein sequence ID" value="MPM95738.1"/>
    <property type="molecule type" value="Genomic_DNA"/>
</dbReference>
<gene>
    <name evidence="1" type="ORF">SDC9_142893</name>
</gene>
<comment type="caution">
    <text evidence="1">The sequence shown here is derived from an EMBL/GenBank/DDBJ whole genome shotgun (WGS) entry which is preliminary data.</text>
</comment>